<evidence type="ECO:0000256" key="1">
    <source>
        <dbReference type="ARBA" id="ARBA00022603"/>
    </source>
</evidence>
<dbReference type="InterPro" id="IPR029028">
    <property type="entry name" value="Alpha/beta_knot_MTases"/>
</dbReference>
<organism evidence="4 5">
    <name type="scientific">Candidatus Magasanikbacteria bacterium RIFOXYD2_FULL_41_14</name>
    <dbReference type="NCBI Taxonomy" id="1798709"/>
    <lineage>
        <taxon>Bacteria</taxon>
        <taxon>Candidatus Magasanikiibacteriota</taxon>
    </lineage>
</organism>
<dbReference type="SUPFAM" id="SSF75217">
    <property type="entry name" value="alpha/beta knot"/>
    <property type="match status" value="1"/>
</dbReference>
<evidence type="ECO:0000313" key="4">
    <source>
        <dbReference type="EMBL" id="OGH93753.1"/>
    </source>
</evidence>
<keyword evidence="1" id="KW-0489">Methyltransferase</keyword>
<evidence type="ECO:0000313" key="5">
    <source>
        <dbReference type="Proteomes" id="UP000178254"/>
    </source>
</evidence>
<dbReference type="EMBL" id="MFRE01000022">
    <property type="protein sequence ID" value="OGH93753.1"/>
    <property type="molecule type" value="Genomic_DNA"/>
</dbReference>
<evidence type="ECO:0000256" key="2">
    <source>
        <dbReference type="ARBA" id="ARBA00022679"/>
    </source>
</evidence>
<reference evidence="4 5" key="1">
    <citation type="journal article" date="2016" name="Nat. Commun.">
        <title>Thousands of microbial genomes shed light on interconnected biogeochemical processes in an aquifer system.</title>
        <authorList>
            <person name="Anantharaman K."/>
            <person name="Brown C.T."/>
            <person name="Hug L.A."/>
            <person name="Sharon I."/>
            <person name="Castelle C.J."/>
            <person name="Probst A.J."/>
            <person name="Thomas B.C."/>
            <person name="Singh A."/>
            <person name="Wilkins M.J."/>
            <person name="Karaoz U."/>
            <person name="Brodie E.L."/>
            <person name="Williams K.H."/>
            <person name="Hubbard S.S."/>
            <person name="Banfield J.F."/>
        </authorList>
    </citation>
    <scope>NUCLEOTIDE SEQUENCE [LARGE SCALE GENOMIC DNA]</scope>
</reference>
<gene>
    <name evidence="4" type="ORF">A2538_02635</name>
</gene>
<dbReference type="CDD" id="cd18097">
    <property type="entry name" value="SpoU-like"/>
    <property type="match status" value="1"/>
</dbReference>
<dbReference type="GO" id="GO:0005829">
    <property type="term" value="C:cytosol"/>
    <property type="evidence" value="ECO:0007669"/>
    <property type="project" value="TreeGrafter"/>
</dbReference>
<dbReference type="PANTHER" id="PTHR46429:SF1">
    <property type="entry name" value="23S RRNA (GUANOSINE-2'-O-)-METHYLTRANSFERASE RLMB"/>
    <property type="match status" value="1"/>
</dbReference>
<dbReference type="PANTHER" id="PTHR46429">
    <property type="entry name" value="23S RRNA (GUANOSINE-2'-O-)-METHYLTRANSFERASE RLMB"/>
    <property type="match status" value="1"/>
</dbReference>
<keyword evidence="2" id="KW-0808">Transferase</keyword>
<comment type="caution">
    <text evidence="4">The sequence shown here is derived from an EMBL/GenBank/DDBJ whole genome shotgun (WGS) entry which is preliminary data.</text>
</comment>
<proteinExistence type="predicted"/>
<name>A0A1F6PCQ4_9BACT</name>
<evidence type="ECO:0000259" key="3">
    <source>
        <dbReference type="Pfam" id="PF00588"/>
    </source>
</evidence>
<protein>
    <recommendedName>
        <fullName evidence="3">tRNA/rRNA methyltransferase SpoU type domain-containing protein</fullName>
    </recommendedName>
</protein>
<feature type="domain" description="tRNA/rRNA methyltransferase SpoU type" evidence="3">
    <location>
        <begin position="5"/>
        <end position="146"/>
    </location>
</feature>
<dbReference type="InterPro" id="IPR004441">
    <property type="entry name" value="rRNA_MeTrfase_TrmH"/>
</dbReference>
<dbReference type="GO" id="GO:0008173">
    <property type="term" value="F:RNA methyltransferase activity"/>
    <property type="evidence" value="ECO:0007669"/>
    <property type="project" value="InterPro"/>
</dbReference>
<dbReference type="AlphaFoldDB" id="A0A1F6PCQ4"/>
<dbReference type="GO" id="GO:0032259">
    <property type="term" value="P:methylation"/>
    <property type="evidence" value="ECO:0007669"/>
    <property type="project" value="UniProtKB-KW"/>
</dbReference>
<dbReference type="Gene3D" id="3.40.1280.10">
    <property type="match status" value="1"/>
</dbReference>
<dbReference type="InterPro" id="IPR001537">
    <property type="entry name" value="SpoU_MeTrfase"/>
</dbReference>
<dbReference type="GO" id="GO:0003723">
    <property type="term" value="F:RNA binding"/>
    <property type="evidence" value="ECO:0007669"/>
    <property type="project" value="InterPro"/>
</dbReference>
<dbReference type="Pfam" id="PF00588">
    <property type="entry name" value="SpoU_methylase"/>
    <property type="match status" value="1"/>
</dbReference>
<dbReference type="Proteomes" id="UP000178254">
    <property type="component" value="Unassembled WGS sequence"/>
</dbReference>
<dbReference type="GO" id="GO:0006396">
    <property type="term" value="P:RNA processing"/>
    <property type="evidence" value="ECO:0007669"/>
    <property type="project" value="InterPro"/>
</dbReference>
<dbReference type="STRING" id="1798709.A2538_02635"/>
<sequence length="155" mass="16900">MTVKFVLILPNIRSAHNVGAIFRTADGAGVDKIYLTGYTPRPPHPRLDKVSLGAEKSVPWEGVAQAGRLVKKLKFEGYKIVALEQTKNSVNIYKWTPVFPLALIVGNEKTGVSKSLLNLCDTAVELPMLGKKKSLNVSVAVGVAMYQVTNHKSKI</sequence>
<dbReference type="InterPro" id="IPR029026">
    <property type="entry name" value="tRNA_m1G_MTases_N"/>
</dbReference>
<accession>A0A1F6PCQ4</accession>